<feature type="compositionally biased region" description="Basic and acidic residues" evidence="1">
    <location>
        <begin position="432"/>
        <end position="442"/>
    </location>
</feature>
<feature type="compositionally biased region" description="Polar residues" evidence="1">
    <location>
        <begin position="700"/>
        <end position="709"/>
    </location>
</feature>
<dbReference type="InterPro" id="IPR042869">
    <property type="entry name" value="ARHGAP11A/B"/>
</dbReference>
<feature type="compositionally biased region" description="Basic and acidic residues" evidence="1">
    <location>
        <begin position="874"/>
        <end position="884"/>
    </location>
</feature>
<dbReference type="GO" id="GO:0005096">
    <property type="term" value="F:GTPase activator activity"/>
    <property type="evidence" value="ECO:0007669"/>
    <property type="project" value="TreeGrafter"/>
</dbReference>
<feature type="region of interest" description="Disordered" evidence="1">
    <location>
        <begin position="191"/>
        <end position="225"/>
    </location>
</feature>
<feature type="compositionally biased region" description="Basic and acidic residues" evidence="1">
    <location>
        <begin position="493"/>
        <end position="527"/>
    </location>
</feature>
<feature type="compositionally biased region" description="Polar residues" evidence="1">
    <location>
        <begin position="469"/>
        <end position="483"/>
    </location>
</feature>
<organism evidence="3 4">
    <name type="scientific">Acipenser ruthenus</name>
    <name type="common">Sterlet sturgeon</name>
    <dbReference type="NCBI Taxonomy" id="7906"/>
    <lineage>
        <taxon>Eukaryota</taxon>
        <taxon>Metazoa</taxon>
        <taxon>Chordata</taxon>
        <taxon>Craniata</taxon>
        <taxon>Vertebrata</taxon>
        <taxon>Euteleostomi</taxon>
        <taxon>Actinopterygii</taxon>
        <taxon>Chondrostei</taxon>
        <taxon>Acipenseriformes</taxon>
        <taxon>Acipenseridae</taxon>
        <taxon>Acipenser</taxon>
    </lineage>
</organism>
<feature type="region of interest" description="Disordered" evidence="1">
    <location>
        <begin position="542"/>
        <end position="617"/>
    </location>
</feature>
<proteinExistence type="predicted"/>
<dbReference type="GO" id="GO:0007165">
    <property type="term" value="P:signal transduction"/>
    <property type="evidence" value="ECO:0007669"/>
    <property type="project" value="InterPro"/>
</dbReference>
<gene>
    <name evidence="3" type="ORF">EOD39_12582</name>
</gene>
<feature type="region of interest" description="Disordered" evidence="1">
    <location>
        <begin position="432"/>
        <end position="454"/>
    </location>
</feature>
<dbReference type="SMART" id="SM00324">
    <property type="entry name" value="RhoGAP"/>
    <property type="match status" value="1"/>
</dbReference>
<feature type="region of interest" description="Disordered" evidence="1">
    <location>
        <begin position="769"/>
        <end position="788"/>
    </location>
</feature>
<dbReference type="Proteomes" id="UP000289886">
    <property type="component" value="Unassembled WGS sequence"/>
</dbReference>
<feature type="region of interest" description="Disordered" evidence="1">
    <location>
        <begin position="319"/>
        <end position="373"/>
    </location>
</feature>
<dbReference type="InterPro" id="IPR008936">
    <property type="entry name" value="Rho_GTPase_activation_prot"/>
</dbReference>
<comment type="caution">
    <text evidence="3">The sequence shown here is derived from an EMBL/GenBank/DDBJ whole genome shotgun (WGS) entry which is preliminary data.</text>
</comment>
<evidence type="ECO:0000313" key="4">
    <source>
        <dbReference type="Proteomes" id="UP000289886"/>
    </source>
</evidence>
<dbReference type="PANTHER" id="PTHR15670">
    <property type="entry name" value="RHO GTPASE ACTIVATING PROTEIN 11A"/>
    <property type="match status" value="1"/>
</dbReference>
<dbReference type="Gene3D" id="1.10.555.10">
    <property type="entry name" value="Rho GTPase activation protein"/>
    <property type="match status" value="1"/>
</dbReference>
<feature type="region of interest" description="Disordered" evidence="1">
    <location>
        <begin position="632"/>
        <end position="709"/>
    </location>
</feature>
<feature type="region of interest" description="Disordered" evidence="1">
    <location>
        <begin position="271"/>
        <end position="302"/>
    </location>
</feature>
<reference evidence="3 4" key="1">
    <citation type="submission" date="2019-01" db="EMBL/GenBank/DDBJ databases">
        <title>Draft Genome and Complete Hox-Cluster Characterization of the Sterlet Sturgeon (Acipenser ruthenus).</title>
        <authorList>
            <person name="Wei Q."/>
        </authorList>
    </citation>
    <scope>NUCLEOTIDE SEQUENCE [LARGE SCALE GENOMIC DNA]</scope>
    <source>
        <strain evidence="3">WHYD16114868_AA</strain>
        <tissue evidence="3">Blood</tissue>
    </source>
</reference>
<dbReference type="InterPro" id="IPR000198">
    <property type="entry name" value="RhoGAP_dom"/>
</dbReference>
<dbReference type="SUPFAM" id="SSF48350">
    <property type="entry name" value="GTPase activation domain, GAP"/>
    <property type="match status" value="1"/>
</dbReference>
<feature type="compositionally biased region" description="Polar residues" evidence="1">
    <location>
        <begin position="814"/>
        <end position="833"/>
    </location>
</feature>
<dbReference type="EMBL" id="SCEB01000544">
    <property type="protein sequence ID" value="RXM98816.1"/>
    <property type="molecule type" value="Genomic_DNA"/>
</dbReference>
<sequence>MQADRFLVDACEFLSLHLHTEGLFRKSGSVSRIRALQSRLEQGESVLSSSSDPQPCDVAALLKQFLRELPSPLLPLSLQAPLCRAQGLPDQNQRHDATLLLTALLPAARALVLRYLCTFLRRVADRVSDNRMSAGSLALVFSPNLFQCPGAGGRFTAGTERLLERQASVLRTLIGAPERIGVVPSSILDTVSQSPSGAEPGCATPSGEVMEESEDAHVDSATKRRRRRSVGEIFVDALSKLKTTRTPTNTPIQLDKKSALQGAVSLSVHSSFTAKRKAPEEAVPGPESSAKKRRSVQDSSHDPQILCLSPTAALLAPEDPCEVVPGSPGSYLERTLGPGAPPPRRTTPQSSSKKKKRRRRSTRTDLKQAARLPSGRASFLTPVKVERNTGLRKSLRLFTLGQRGSRDLSALGPLSFEADSWTLGRKRVIDSPDRPAHFKGEELASGPAHLADPTGSELEVANIDPHILTSSPVELSPPDTSLAVQVDTPLQPDRQEEREREREKDWEERKEEEREKDREKREREERDRDWLSFDLFRSGWRGKRAPRRSLSLPEGIAELGGKQAEEGKGEGEQERVIEEKGEGEQGRVIDEKGEQERVIEEKGEGEQERVIEEKGEGEKKREEFSIFRMVMQDAWPPRRKEKEDEDEKEEGDRPVKMVVPELVAPLAGEEEEREEKRMDCSTASAPVEDDEAGRDCKKVSQVSLDPDSSSRLSITDRIRRFNKLSSRLWSPWQGSSSNVGASGARSPLLFQRSPVLRVAERFGGAAVAGEGSFVKKKGARRFGRSLSHESVMRILEAQKKGGEMDGDEEEVLQVHSQPQNGSSAVSPPATQTPVKGPQGSPSPESPPTSRPFSESGVGGGEEVIQGVPEISSSHVKDGSFKQFT</sequence>
<feature type="compositionally biased region" description="Basic residues" evidence="1">
    <location>
        <begin position="774"/>
        <end position="783"/>
    </location>
</feature>
<evidence type="ECO:0000313" key="3">
    <source>
        <dbReference type="EMBL" id="RXM98816.1"/>
    </source>
</evidence>
<evidence type="ECO:0000256" key="1">
    <source>
        <dbReference type="SAM" id="MobiDB-lite"/>
    </source>
</evidence>
<name>A0A662YRX4_ACIRT</name>
<feature type="region of interest" description="Disordered" evidence="1">
    <location>
        <begin position="469"/>
        <end position="527"/>
    </location>
</feature>
<dbReference type="PROSITE" id="PS50238">
    <property type="entry name" value="RHOGAP"/>
    <property type="match status" value="1"/>
</dbReference>
<keyword evidence="4" id="KW-1185">Reference proteome</keyword>
<feature type="region of interest" description="Disordered" evidence="1">
    <location>
        <begin position="794"/>
        <end position="884"/>
    </location>
</feature>
<accession>A0A662YRX4</accession>
<dbReference type="PANTHER" id="PTHR15670:SF4">
    <property type="entry name" value="RHO GTPASE-ACTIVATING PROTEIN 11A"/>
    <property type="match status" value="1"/>
</dbReference>
<feature type="domain" description="Rho-GAP" evidence="2">
    <location>
        <begin position="1"/>
        <end position="181"/>
    </location>
</feature>
<dbReference type="AlphaFoldDB" id="A0A662YRX4"/>
<evidence type="ECO:0000259" key="2">
    <source>
        <dbReference type="PROSITE" id="PS50238"/>
    </source>
</evidence>
<protein>
    <submittedName>
        <fullName evidence="3">Rho GTPase-activating protein 11A</fullName>
    </submittedName>
</protein>
<feature type="compositionally biased region" description="Basic residues" evidence="1">
    <location>
        <begin position="352"/>
        <end position="361"/>
    </location>
</feature>
<feature type="compositionally biased region" description="Basic and acidic residues" evidence="1">
    <location>
        <begin position="794"/>
        <end position="803"/>
    </location>
</feature>
<dbReference type="Pfam" id="PF00620">
    <property type="entry name" value="RhoGAP"/>
    <property type="match status" value="1"/>
</dbReference>
<feature type="compositionally biased region" description="Basic and acidic residues" evidence="1">
    <location>
        <begin position="563"/>
        <end position="617"/>
    </location>
</feature>